<reference evidence="2 3" key="1">
    <citation type="submission" date="2020-04" db="EMBL/GenBank/DDBJ databases">
        <authorList>
            <person name="De Canck E."/>
        </authorList>
    </citation>
    <scope>NUCLEOTIDE SEQUENCE [LARGE SCALE GENOMIC DNA]</scope>
    <source>
        <strain evidence="2 3">LMG 28614</strain>
    </source>
</reference>
<dbReference type="GO" id="GO:0006310">
    <property type="term" value="P:DNA recombination"/>
    <property type="evidence" value="ECO:0007669"/>
    <property type="project" value="TreeGrafter"/>
</dbReference>
<evidence type="ECO:0000313" key="3">
    <source>
        <dbReference type="Proteomes" id="UP000494365"/>
    </source>
</evidence>
<feature type="domain" description="Topo IA-type catalytic" evidence="1">
    <location>
        <begin position="94"/>
        <end position="413"/>
    </location>
</feature>
<dbReference type="GO" id="GO:0043597">
    <property type="term" value="C:cytoplasmic replication fork"/>
    <property type="evidence" value="ECO:0007669"/>
    <property type="project" value="TreeGrafter"/>
</dbReference>
<dbReference type="InterPro" id="IPR003602">
    <property type="entry name" value="Topo_IA_DNA-bd_dom"/>
</dbReference>
<dbReference type="EMBL" id="CADIKK010000038">
    <property type="protein sequence ID" value="CAB3804369.1"/>
    <property type="molecule type" value="Genomic_DNA"/>
</dbReference>
<organism evidence="2 3">
    <name type="scientific">Paraburkholderia ultramafica</name>
    <dbReference type="NCBI Taxonomy" id="1544867"/>
    <lineage>
        <taxon>Bacteria</taxon>
        <taxon>Pseudomonadati</taxon>
        <taxon>Pseudomonadota</taxon>
        <taxon>Betaproteobacteria</taxon>
        <taxon>Burkholderiales</taxon>
        <taxon>Burkholderiaceae</taxon>
        <taxon>Paraburkholderia</taxon>
    </lineage>
</organism>
<dbReference type="PANTHER" id="PTHR11390:SF21">
    <property type="entry name" value="DNA TOPOISOMERASE 3-ALPHA"/>
    <property type="match status" value="1"/>
</dbReference>
<dbReference type="Proteomes" id="UP000494365">
    <property type="component" value="Unassembled WGS sequence"/>
</dbReference>
<dbReference type="AlphaFoldDB" id="A0A6S7DFW6"/>
<dbReference type="PROSITE" id="PS52039">
    <property type="entry name" value="TOPO_IA_2"/>
    <property type="match status" value="1"/>
</dbReference>
<gene>
    <name evidence="2" type="primary">topB_3</name>
    <name evidence="2" type="ORF">LMG28614_06019</name>
</gene>
<proteinExistence type="predicted"/>
<dbReference type="EC" id="5.6.2.1" evidence="2"/>
<dbReference type="Pfam" id="PF01131">
    <property type="entry name" value="Topoisom_bac"/>
    <property type="match status" value="1"/>
</dbReference>
<dbReference type="InterPro" id="IPR013826">
    <property type="entry name" value="Topo_IA_cen_sub3"/>
</dbReference>
<dbReference type="PANTHER" id="PTHR11390">
    <property type="entry name" value="PROKARYOTIC DNA TOPOISOMERASE"/>
    <property type="match status" value="1"/>
</dbReference>
<name>A0A6S7DFW6_9BURK</name>
<dbReference type="InterPro" id="IPR000380">
    <property type="entry name" value="Topo_IA"/>
</dbReference>
<dbReference type="InterPro" id="IPR023405">
    <property type="entry name" value="Topo_IA_core_domain"/>
</dbReference>
<dbReference type="Gene3D" id="1.10.290.10">
    <property type="entry name" value="Topoisomerase I, domain 4"/>
    <property type="match status" value="1"/>
</dbReference>
<dbReference type="SMART" id="SM00437">
    <property type="entry name" value="TOP1Ac"/>
    <property type="match status" value="1"/>
</dbReference>
<evidence type="ECO:0000259" key="1">
    <source>
        <dbReference type="PROSITE" id="PS52039"/>
    </source>
</evidence>
<sequence length="413" mass="46029">MPRRTYLAETPGVARHIAEYLGIKERRGGVYVLKNGDYVTNNIGQLRDPDKRTADHLRTVVKLLKEADIIVNASGLDREGRLRADEVIAYAGFDPAGSGKLVERVAITATNKASLRVALASPVRRRSKGDETYVDHAHRREVFDVEIDVGCVEALGLVLMRELEIRSFKPVTYYVPRIILPDGVVLTWTGRIEGADDQGIDAEGRIIDRRVAEAILARIRQGLVGKCTDFQEITREQAPPLPYSLAKLQTEMSARHSMSAKETSRAVQDLYETRGMVSYGWTDCQYLPKSMHAEAPGVLKGISGMYTRYANGTNPKIEYACWDDSKAAIPHAIIPTGKLATGLTEGEQRVFDAVARRYIAQFYPKHKFLQFNLEGQYGDDMFGSTWKKTLVDGWKVADQPAGGDEQHTEGIEE</sequence>
<keyword evidence="2" id="KW-0413">Isomerase</keyword>
<dbReference type="GO" id="GO:0003917">
    <property type="term" value="F:DNA topoisomerase type I (single strand cut, ATP-independent) activity"/>
    <property type="evidence" value="ECO:0007669"/>
    <property type="project" value="UniProtKB-EC"/>
</dbReference>
<dbReference type="GO" id="GO:0006281">
    <property type="term" value="P:DNA repair"/>
    <property type="evidence" value="ECO:0007669"/>
    <property type="project" value="TreeGrafter"/>
</dbReference>
<dbReference type="InterPro" id="IPR013497">
    <property type="entry name" value="Topo_IA_cen"/>
</dbReference>
<dbReference type="Gene3D" id="3.40.50.140">
    <property type="match status" value="1"/>
</dbReference>
<evidence type="ECO:0000313" key="2">
    <source>
        <dbReference type="EMBL" id="CAB3804369.1"/>
    </source>
</evidence>
<dbReference type="RefSeq" id="WP_175152985.1">
    <property type="nucleotide sequence ID" value="NZ_CADIKK010000038.1"/>
</dbReference>
<protein>
    <submittedName>
        <fullName evidence="2">DNA topoisomerase 3</fullName>
        <ecNumber evidence="2">5.6.2.1</ecNumber>
    </submittedName>
</protein>
<dbReference type="SUPFAM" id="SSF56712">
    <property type="entry name" value="Prokaryotic type I DNA topoisomerase"/>
    <property type="match status" value="1"/>
</dbReference>
<keyword evidence="3" id="KW-1185">Reference proteome</keyword>
<dbReference type="GO" id="GO:0006265">
    <property type="term" value="P:DNA topological change"/>
    <property type="evidence" value="ECO:0007669"/>
    <property type="project" value="InterPro"/>
</dbReference>
<dbReference type="GO" id="GO:0003677">
    <property type="term" value="F:DNA binding"/>
    <property type="evidence" value="ECO:0007669"/>
    <property type="project" value="InterPro"/>
</dbReference>
<accession>A0A6S7DFW6</accession>